<accession>A0AAN9BPH8</accession>
<evidence type="ECO:0000256" key="1">
    <source>
        <dbReference type="SAM" id="SignalP"/>
    </source>
</evidence>
<organism evidence="2 3">
    <name type="scientific">Littorina saxatilis</name>
    <dbReference type="NCBI Taxonomy" id="31220"/>
    <lineage>
        <taxon>Eukaryota</taxon>
        <taxon>Metazoa</taxon>
        <taxon>Spiralia</taxon>
        <taxon>Lophotrochozoa</taxon>
        <taxon>Mollusca</taxon>
        <taxon>Gastropoda</taxon>
        <taxon>Caenogastropoda</taxon>
        <taxon>Littorinimorpha</taxon>
        <taxon>Littorinoidea</taxon>
        <taxon>Littorinidae</taxon>
        <taxon>Littorina</taxon>
    </lineage>
</organism>
<keyword evidence="3" id="KW-1185">Reference proteome</keyword>
<keyword evidence="1" id="KW-0732">Signal</keyword>
<evidence type="ECO:0008006" key="4">
    <source>
        <dbReference type="Google" id="ProtNLM"/>
    </source>
</evidence>
<name>A0AAN9BPH8_9CAEN</name>
<evidence type="ECO:0000313" key="3">
    <source>
        <dbReference type="Proteomes" id="UP001374579"/>
    </source>
</evidence>
<reference evidence="2 3" key="1">
    <citation type="submission" date="2024-02" db="EMBL/GenBank/DDBJ databases">
        <title>Chromosome-scale genome assembly of the rough periwinkle Littorina saxatilis.</title>
        <authorList>
            <person name="De Jode A."/>
            <person name="Faria R."/>
            <person name="Formenti G."/>
            <person name="Sims Y."/>
            <person name="Smith T.P."/>
            <person name="Tracey A."/>
            <person name="Wood J.M.D."/>
            <person name="Zagrodzka Z.B."/>
            <person name="Johannesson K."/>
            <person name="Butlin R.K."/>
            <person name="Leder E.H."/>
        </authorList>
    </citation>
    <scope>NUCLEOTIDE SEQUENCE [LARGE SCALE GENOMIC DNA]</scope>
    <source>
        <strain evidence="2">Snail1</strain>
        <tissue evidence="2">Muscle</tissue>
    </source>
</reference>
<gene>
    <name evidence="2" type="ORF">V1264_016457</name>
</gene>
<dbReference type="EMBL" id="JBAMIC010000004">
    <property type="protein sequence ID" value="KAK7108789.1"/>
    <property type="molecule type" value="Genomic_DNA"/>
</dbReference>
<evidence type="ECO:0000313" key="2">
    <source>
        <dbReference type="EMBL" id="KAK7108789.1"/>
    </source>
</evidence>
<sequence>MLKLILVAMVFVAVVHADTNSCIMRRGKKMRTFSNTKERIKFPCKYNAVRDTVCGSYKVTVTPGNAIEADKNKRYIVKTMFVGVERISDGMKWEGRSDLKIAKKFLDGSKDAPFNKKDGALETTDVFNFGPTTEDDEVSLIEKNNEFEVVFGLYMPGDTWHRRSGFQFNCHSANFQPSGYPDQICGNGTKDEVATFKKANDMKDSRQAVLFHQVFTNMGVVQTNSDCLTTSRTMSNKCDGKEFEAAQQCWQVVGKKRFHRCVTKNLEVPESAMRHCVEYVCSNYTDLNSCHALSDELDGCQELGDISMKVKKHCAPDLAIKS</sequence>
<dbReference type="AlphaFoldDB" id="A0AAN9BPH8"/>
<proteinExistence type="predicted"/>
<feature type="chain" id="PRO_5042933462" description="VWFD domain-containing protein" evidence="1">
    <location>
        <begin position="18"/>
        <end position="322"/>
    </location>
</feature>
<dbReference type="Proteomes" id="UP001374579">
    <property type="component" value="Unassembled WGS sequence"/>
</dbReference>
<protein>
    <recommendedName>
        <fullName evidence="4">VWFD domain-containing protein</fullName>
    </recommendedName>
</protein>
<comment type="caution">
    <text evidence="2">The sequence shown here is derived from an EMBL/GenBank/DDBJ whole genome shotgun (WGS) entry which is preliminary data.</text>
</comment>
<feature type="signal peptide" evidence="1">
    <location>
        <begin position="1"/>
        <end position="17"/>
    </location>
</feature>